<proteinExistence type="predicted"/>
<dbReference type="AlphaFoldDB" id="M7SH87"/>
<name>M7SH87_EUTLA</name>
<keyword evidence="2" id="KW-0472">Membrane</keyword>
<feature type="compositionally biased region" description="Low complexity" evidence="1">
    <location>
        <begin position="150"/>
        <end position="159"/>
    </location>
</feature>
<dbReference type="HOGENOM" id="CLU_1326375_0_0_1"/>
<accession>M7SH87</accession>
<organism evidence="3 4">
    <name type="scientific">Eutypa lata (strain UCR-EL1)</name>
    <name type="common">Grapevine dieback disease fungus</name>
    <name type="synonym">Eutypa armeniacae</name>
    <dbReference type="NCBI Taxonomy" id="1287681"/>
    <lineage>
        <taxon>Eukaryota</taxon>
        <taxon>Fungi</taxon>
        <taxon>Dikarya</taxon>
        <taxon>Ascomycota</taxon>
        <taxon>Pezizomycotina</taxon>
        <taxon>Sordariomycetes</taxon>
        <taxon>Xylariomycetidae</taxon>
        <taxon>Xylariales</taxon>
        <taxon>Diatrypaceae</taxon>
        <taxon>Eutypa</taxon>
    </lineage>
</organism>
<keyword evidence="2" id="KW-1133">Transmembrane helix</keyword>
<sequence length="207" mass="22525">MSRGGVIAMGLLIGLATVATIAFVVWKCRRRRNRSKSGAASKFKPFFLGRDRPPQSEEVRAPSRAMRAQSRTMDDLMAAAYAAENGTGSVWGGRPASQESSDTLWREKQGLGAYAPQQQQQQQQRQKSTSGSLYANQLLTGFWKKGGDDAGMPAAPGQARVSAPAPSVAGKTEMTSQSGATESTWNTWGVMQHHSKPKANWIEKLRR</sequence>
<dbReference type="STRING" id="1287681.M7SH87"/>
<evidence type="ECO:0000313" key="3">
    <source>
        <dbReference type="EMBL" id="EMR63522.1"/>
    </source>
</evidence>
<dbReference type="Proteomes" id="UP000012174">
    <property type="component" value="Unassembled WGS sequence"/>
</dbReference>
<keyword evidence="2" id="KW-0812">Transmembrane</keyword>
<feature type="region of interest" description="Disordered" evidence="1">
    <location>
        <begin position="44"/>
        <end position="69"/>
    </location>
</feature>
<feature type="transmembrane region" description="Helical" evidence="2">
    <location>
        <begin position="6"/>
        <end position="26"/>
    </location>
</feature>
<keyword evidence="4" id="KW-1185">Reference proteome</keyword>
<feature type="compositionally biased region" description="Polar residues" evidence="1">
    <location>
        <begin position="173"/>
        <end position="189"/>
    </location>
</feature>
<feature type="compositionally biased region" description="Basic and acidic residues" evidence="1">
    <location>
        <begin position="49"/>
        <end position="61"/>
    </location>
</feature>
<reference evidence="4" key="1">
    <citation type="journal article" date="2013" name="Genome Announc.">
        <title>Draft genome sequence of the grapevine dieback fungus Eutypa lata UCR-EL1.</title>
        <authorList>
            <person name="Blanco-Ulate B."/>
            <person name="Rolshausen P.E."/>
            <person name="Cantu D."/>
        </authorList>
    </citation>
    <scope>NUCLEOTIDE SEQUENCE [LARGE SCALE GENOMIC DNA]</scope>
    <source>
        <strain evidence="4">UCR-EL1</strain>
    </source>
</reference>
<evidence type="ECO:0000256" key="1">
    <source>
        <dbReference type="SAM" id="MobiDB-lite"/>
    </source>
</evidence>
<dbReference type="EMBL" id="KB707212">
    <property type="protein sequence ID" value="EMR63522.1"/>
    <property type="molecule type" value="Genomic_DNA"/>
</dbReference>
<evidence type="ECO:0000313" key="4">
    <source>
        <dbReference type="Proteomes" id="UP000012174"/>
    </source>
</evidence>
<dbReference type="KEGG" id="ela:UCREL1_9535"/>
<gene>
    <name evidence="3" type="ORF">UCREL1_9535</name>
</gene>
<feature type="region of interest" description="Disordered" evidence="1">
    <location>
        <begin position="149"/>
        <end position="207"/>
    </location>
</feature>
<protein>
    <submittedName>
        <fullName evidence="3">Uncharacterized protein</fullName>
    </submittedName>
</protein>
<evidence type="ECO:0000256" key="2">
    <source>
        <dbReference type="SAM" id="Phobius"/>
    </source>
</evidence>
<dbReference type="OrthoDB" id="5238281at2759"/>